<organism evidence="1 2">
    <name type="scientific">Thiothrix lacustris</name>
    <dbReference type="NCBI Taxonomy" id="525917"/>
    <lineage>
        <taxon>Bacteria</taxon>
        <taxon>Pseudomonadati</taxon>
        <taxon>Pseudomonadota</taxon>
        <taxon>Gammaproteobacteria</taxon>
        <taxon>Thiotrichales</taxon>
        <taxon>Thiotrichaceae</taxon>
        <taxon>Thiothrix</taxon>
    </lineage>
</organism>
<comment type="caution">
    <text evidence="1">The sequence shown here is derived from an EMBL/GenBank/DDBJ whole genome shotgun (WGS) entry which is preliminary data.</text>
</comment>
<accession>A0A1Y1QVA8</accession>
<dbReference type="Proteomes" id="UP000192491">
    <property type="component" value="Unassembled WGS sequence"/>
</dbReference>
<dbReference type="EMBL" id="MTEJ01000027">
    <property type="protein sequence ID" value="OQX14551.1"/>
    <property type="molecule type" value="Genomic_DNA"/>
</dbReference>
<dbReference type="AlphaFoldDB" id="A0A1Y1QVA8"/>
<reference evidence="1 2" key="1">
    <citation type="submission" date="2017-01" db="EMBL/GenBank/DDBJ databases">
        <title>Novel large sulfur bacteria in the metagenomes of groundwater-fed chemosynthetic microbial mats in the Lake Huron basin.</title>
        <authorList>
            <person name="Sharrar A.M."/>
            <person name="Flood B.E."/>
            <person name="Bailey J.V."/>
            <person name="Jones D.S."/>
            <person name="Biddanda B."/>
            <person name="Ruberg S.A."/>
            <person name="Marcus D.N."/>
            <person name="Dick G.J."/>
        </authorList>
    </citation>
    <scope>NUCLEOTIDE SEQUENCE [LARGE SCALE GENOMIC DNA]</scope>
    <source>
        <strain evidence="1">A8</strain>
    </source>
</reference>
<dbReference type="Pfam" id="PF05869">
    <property type="entry name" value="Dam"/>
    <property type="match status" value="1"/>
</dbReference>
<dbReference type="InterPro" id="IPR008593">
    <property type="entry name" value="Dam_MeTrfase"/>
</dbReference>
<gene>
    <name evidence="1" type="ORF">BWK73_09150</name>
</gene>
<sequence>MTALTLEMTMPEKAFVPPVWHSKKSDEHPTPQRVFDNLDREFGFTLDPCATVDNAKCDKFYTQSDFGNATENAPFPSMIVVFRPGMVVESGVGLFKGVAFLRGG</sequence>
<proteinExistence type="predicted"/>
<dbReference type="GO" id="GO:0009007">
    <property type="term" value="F:site-specific DNA-methyltransferase (adenine-specific) activity"/>
    <property type="evidence" value="ECO:0007669"/>
    <property type="project" value="InterPro"/>
</dbReference>
<evidence type="ECO:0000313" key="1">
    <source>
        <dbReference type="EMBL" id="OQX14551.1"/>
    </source>
</evidence>
<evidence type="ECO:0000313" key="2">
    <source>
        <dbReference type="Proteomes" id="UP000192491"/>
    </source>
</evidence>
<dbReference type="GO" id="GO:0003677">
    <property type="term" value="F:DNA binding"/>
    <property type="evidence" value="ECO:0007669"/>
    <property type="project" value="InterPro"/>
</dbReference>
<name>A0A1Y1QVA8_9GAMM</name>
<dbReference type="GO" id="GO:0009307">
    <property type="term" value="P:DNA restriction-modification system"/>
    <property type="evidence" value="ECO:0007669"/>
    <property type="project" value="InterPro"/>
</dbReference>
<protein>
    <submittedName>
        <fullName evidence="1">Uncharacterized protein</fullName>
    </submittedName>
</protein>